<reference evidence="18" key="1">
    <citation type="submission" date="2022-12" db="EMBL/GenBank/DDBJ databases">
        <title>Chromosome-level genome assembly of the bean flower thrips Megalurothrips usitatus.</title>
        <authorList>
            <person name="Ma L."/>
            <person name="Liu Q."/>
            <person name="Li H."/>
            <person name="Cai W."/>
        </authorList>
    </citation>
    <scope>NUCLEOTIDE SEQUENCE</scope>
    <source>
        <strain evidence="18">Cailab_2022a</strain>
    </source>
</reference>
<evidence type="ECO:0000256" key="6">
    <source>
        <dbReference type="ARBA" id="ARBA00023065"/>
    </source>
</evidence>
<keyword evidence="10" id="KW-0325">Glycoprotein</keyword>
<feature type="domain" description="Ionotropic glutamate receptor L-glutamate and glycine-binding" evidence="16">
    <location>
        <begin position="754"/>
        <end position="854"/>
    </location>
</feature>
<keyword evidence="7 14" id="KW-0472">Membrane</keyword>
<dbReference type="GO" id="GO:0016020">
    <property type="term" value="C:membrane"/>
    <property type="evidence" value="ECO:0007669"/>
    <property type="project" value="UniProtKB-SubCell"/>
</dbReference>
<keyword evidence="12" id="KW-0407">Ion channel</keyword>
<evidence type="ECO:0008006" key="20">
    <source>
        <dbReference type="Google" id="ProtNLM"/>
    </source>
</evidence>
<dbReference type="SUPFAM" id="SSF56801">
    <property type="entry name" value="Acetyl-CoA synthetase-like"/>
    <property type="match status" value="1"/>
</dbReference>
<dbReference type="Pfam" id="PF10613">
    <property type="entry name" value="Lig_chan-Glu_bd"/>
    <property type="match status" value="1"/>
</dbReference>
<dbReference type="InterPro" id="IPR025110">
    <property type="entry name" value="AMP-bd_C"/>
</dbReference>
<evidence type="ECO:0000259" key="16">
    <source>
        <dbReference type="Pfam" id="PF10613"/>
    </source>
</evidence>
<feature type="transmembrane region" description="Helical" evidence="14">
    <location>
        <begin position="931"/>
        <end position="948"/>
    </location>
</feature>
<accession>A0AAV7XTQ7</accession>
<name>A0AAV7XTQ7_9NEOP</name>
<dbReference type="EMBL" id="JAPTSV010000003">
    <property type="protein sequence ID" value="KAJ1529788.1"/>
    <property type="molecule type" value="Genomic_DNA"/>
</dbReference>
<dbReference type="PANTHER" id="PTHR24096:SF353">
    <property type="entry name" value="GH16244P-RELATED"/>
    <property type="match status" value="1"/>
</dbReference>
<evidence type="ECO:0000313" key="18">
    <source>
        <dbReference type="EMBL" id="KAJ1529788.1"/>
    </source>
</evidence>
<dbReference type="GO" id="GO:0004467">
    <property type="term" value="F:long-chain fatty acid-CoA ligase activity"/>
    <property type="evidence" value="ECO:0007669"/>
    <property type="project" value="TreeGrafter"/>
</dbReference>
<dbReference type="AlphaFoldDB" id="A0AAV7XTQ7"/>
<evidence type="ECO:0000256" key="1">
    <source>
        <dbReference type="ARBA" id="ARBA00004141"/>
    </source>
</evidence>
<feature type="domain" description="AMP-dependent synthetase/ligase" evidence="15">
    <location>
        <begin position="156"/>
        <end position="442"/>
    </location>
</feature>
<dbReference type="InterPro" id="IPR019594">
    <property type="entry name" value="Glu/Gly-bd"/>
</dbReference>
<gene>
    <name evidence="18" type="ORF">ONE63_006534</name>
</gene>
<dbReference type="PROSITE" id="PS00455">
    <property type="entry name" value="AMP_BINDING"/>
    <property type="match status" value="1"/>
</dbReference>
<dbReference type="InterPro" id="IPR020845">
    <property type="entry name" value="AMP-binding_CS"/>
</dbReference>
<dbReference type="Pfam" id="PF13193">
    <property type="entry name" value="AMP-binding_C"/>
    <property type="match status" value="1"/>
</dbReference>
<keyword evidence="11" id="KW-1071">Ligand-gated ion channel</keyword>
<comment type="subcellular location">
    <subcellularLocation>
        <location evidence="1">Membrane</location>
        <topology evidence="1">Multi-pass membrane protein</topology>
    </subcellularLocation>
    <subcellularLocation>
        <location evidence="2">Peroxisome</location>
    </subcellularLocation>
</comment>
<dbReference type="PANTHER" id="PTHR24096">
    <property type="entry name" value="LONG-CHAIN-FATTY-ACID--COA LIGASE"/>
    <property type="match status" value="1"/>
</dbReference>
<evidence type="ECO:0000256" key="11">
    <source>
        <dbReference type="ARBA" id="ARBA00023286"/>
    </source>
</evidence>
<evidence type="ECO:0000256" key="5">
    <source>
        <dbReference type="ARBA" id="ARBA00022989"/>
    </source>
</evidence>
<sequence>MDDDGVFHGPDGHLSDCSLGEHILVHLRKYAADQRVAQVRRPRRTASVWRRQRRRRLILWAAGRRHLRGRVVVPHAAHGGRAGGHGAGRGRPRPGRHHRLLLQELPRAVRRRPRLRAGGHHRRHHGPHTRRRYARPYIVKCSAQVNKLKCSELTANAAELRHQLLLCKPKAIFVEAELLPRTQEALEDFPSEVIIYTLQPVGGHETTYQALSERGFAADPDTFSAAEIPDRQSHAAFILYSSGTTGLPKGVQIPNAGLTTVAMNIKMPMDRRGMAEVSVLMLAPISWISGVLLLLAATQNGFRRVTIVNPTPRTVLSSVQKYKINMWPTAPTVLLGLVQHPAVRMYNFSNVKAIMSGGGPLNAELQQEVSRKLNCDVVQGYGSTEAGILLATTPEVNRMGSLGKPEPHVSLRVVDLDTNEVVREPGRVGELRSRSPCTMIGYIGNPEATAECYDEEGWFRTGDLLYFDADGFFFYVDRLKEMIKYKAHQVAPAELEGVLVNHPGVRDACVMGVPNLLDGEHPMAFVVKSKKTVEAKDLQDFIAAPASRSSSPLLRIPHRLDQEMAHSSGVNLTAATKDIVAGLPVDRITLVYDHTVDARFRRMLVLALHRAEIMTESYSVASQELTDEYTEHVRHTMAKYEGMTSIIFCSRKSAERLITAIRNSNLIQRNILYMFYCELWPPSPKFLATLQEAMRVAVISNPRPGAYRVYYTQATPEGSGALRLVNWWSAGAALFRHPVLPPASRVYTDLRGRTLNVPVLHKPPWNFVTYTNKTFEVEGGRDHELLSLLAEKLHFQFNYFDPPERSQGSAFVEATGRNKTFPGILGLISERRADMALGDVTITFERSQAVEFSFLTLADAGAFVTKTPSRLNEALALVRPFQREVWPVLVLTILLSGPLLFGVLEAPRLWRGKAWVAKRGRGRRHVSDTKVFWGAVWFSIALFFKQSIRGPEDSHRVRLLTILLSFAATYVIGDMYSANLTSMLARPGRGETGAGAGPAGPGAGRLRGWAARRLLVLFVPRQRGPSAAWSSWPRRWRRGATSCSWRGTPPRTTSWRWGAAASGAACAAARYLATFHTRLNP</sequence>
<evidence type="ECO:0000256" key="8">
    <source>
        <dbReference type="ARBA" id="ARBA00023140"/>
    </source>
</evidence>
<feature type="transmembrane region" description="Helical" evidence="14">
    <location>
        <begin position="885"/>
        <end position="910"/>
    </location>
</feature>
<dbReference type="InterPro" id="IPR045851">
    <property type="entry name" value="AMP-bd_C_sf"/>
</dbReference>
<evidence type="ECO:0000256" key="14">
    <source>
        <dbReference type="SAM" id="Phobius"/>
    </source>
</evidence>
<keyword evidence="4 14" id="KW-0812">Transmembrane</keyword>
<dbReference type="SUPFAM" id="SSF53850">
    <property type="entry name" value="Periplasmic binding protein-like II"/>
    <property type="match status" value="1"/>
</dbReference>
<proteinExistence type="predicted"/>
<evidence type="ECO:0000259" key="15">
    <source>
        <dbReference type="Pfam" id="PF00501"/>
    </source>
</evidence>
<dbReference type="GO" id="GO:0046949">
    <property type="term" value="P:fatty-acyl-CoA biosynthetic process"/>
    <property type="evidence" value="ECO:0007669"/>
    <property type="project" value="TreeGrafter"/>
</dbReference>
<keyword evidence="19" id="KW-1185">Reference proteome</keyword>
<evidence type="ECO:0000259" key="17">
    <source>
        <dbReference type="Pfam" id="PF13193"/>
    </source>
</evidence>
<dbReference type="Proteomes" id="UP001075354">
    <property type="component" value="Chromosome 3"/>
</dbReference>
<dbReference type="Gene3D" id="1.10.287.70">
    <property type="match status" value="1"/>
</dbReference>
<keyword evidence="9" id="KW-0675">Receptor</keyword>
<feature type="transmembrane region" description="Helical" evidence="14">
    <location>
        <begin position="960"/>
        <end position="979"/>
    </location>
</feature>
<comment type="caution">
    <text evidence="18">The sequence shown here is derived from an EMBL/GenBank/DDBJ whole genome shotgun (WGS) entry which is preliminary data.</text>
</comment>
<evidence type="ECO:0000256" key="4">
    <source>
        <dbReference type="ARBA" id="ARBA00022692"/>
    </source>
</evidence>
<dbReference type="Gene3D" id="3.40.190.10">
    <property type="entry name" value="Periplasmic binding protein-like II"/>
    <property type="match status" value="1"/>
</dbReference>
<evidence type="ECO:0000256" key="2">
    <source>
        <dbReference type="ARBA" id="ARBA00004275"/>
    </source>
</evidence>
<keyword evidence="3" id="KW-0813">Transport</keyword>
<feature type="domain" description="AMP-binding enzyme C-terminal" evidence="17">
    <location>
        <begin position="494"/>
        <end position="543"/>
    </location>
</feature>
<evidence type="ECO:0000256" key="7">
    <source>
        <dbReference type="ARBA" id="ARBA00023136"/>
    </source>
</evidence>
<organism evidence="18 19">
    <name type="scientific">Megalurothrips usitatus</name>
    <name type="common">bean blossom thrips</name>
    <dbReference type="NCBI Taxonomy" id="439358"/>
    <lineage>
        <taxon>Eukaryota</taxon>
        <taxon>Metazoa</taxon>
        <taxon>Ecdysozoa</taxon>
        <taxon>Arthropoda</taxon>
        <taxon>Hexapoda</taxon>
        <taxon>Insecta</taxon>
        <taxon>Pterygota</taxon>
        <taxon>Neoptera</taxon>
        <taxon>Paraneoptera</taxon>
        <taxon>Thysanoptera</taxon>
        <taxon>Terebrantia</taxon>
        <taxon>Thripoidea</taxon>
        <taxon>Thripidae</taxon>
        <taxon>Megalurothrips</taxon>
    </lineage>
</organism>
<dbReference type="InterPro" id="IPR000873">
    <property type="entry name" value="AMP-dep_synth/lig_dom"/>
</dbReference>
<dbReference type="Pfam" id="PF00501">
    <property type="entry name" value="AMP-binding"/>
    <property type="match status" value="1"/>
</dbReference>
<dbReference type="Gene3D" id="2.30.38.10">
    <property type="entry name" value="Luciferase, Domain 3"/>
    <property type="match status" value="1"/>
</dbReference>
<protein>
    <recommendedName>
        <fullName evidence="20">Luciferin 4-monooxygenase-like</fullName>
    </recommendedName>
</protein>
<evidence type="ECO:0000313" key="19">
    <source>
        <dbReference type="Proteomes" id="UP001075354"/>
    </source>
</evidence>
<dbReference type="GO" id="GO:0005777">
    <property type="term" value="C:peroxisome"/>
    <property type="evidence" value="ECO:0007669"/>
    <property type="project" value="UniProtKB-SubCell"/>
</dbReference>
<keyword evidence="8" id="KW-0576">Peroxisome</keyword>
<dbReference type="Gene3D" id="3.30.300.30">
    <property type="match status" value="1"/>
</dbReference>
<dbReference type="Gene3D" id="3.40.50.980">
    <property type="match status" value="2"/>
</dbReference>
<keyword evidence="6" id="KW-0406">Ion transport</keyword>
<dbReference type="GO" id="GO:0015276">
    <property type="term" value="F:ligand-gated monoatomic ion channel activity"/>
    <property type="evidence" value="ECO:0007669"/>
    <property type="project" value="InterPro"/>
</dbReference>
<keyword evidence="5 14" id="KW-1133">Transmembrane helix</keyword>
<feature type="region of interest" description="Disordered" evidence="13">
    <location>
        <begin position="76"/>
        <end position="95"/>
    </location>
</feature>
<evidence type="ECO:0000256" key="13">
    <source>
        <dbReference type="SAM" id="MobiDB-lite"/>
    </source>
</evidence>
<evidence type="ECO:0000256" key="3">
    <source>
        <dbReference type="ARBA" id="ARBA00022448"/>
    </source>
</evidence>
<evidence type="ECO:0000256" key="12">
    <source>
        <dbReference type="ARBA" id="ARBA00023303"/>
    </source>
</evidence>
<evidence type="ECO:0000256" key="10">
    <source>
        <dbReference type="ARBA" id="ARBA00023180"/>
    </source>
</evidence>
<evidence type="ECO:0000256" key="9">
    <source>
        <dbReference type="ARBA" id="ARBA00023170"/>
    </source>
</evidence>